<feature type="transmembrane region" description="Helical" evidence="9">
    <location>
        <begin position="494"/>
        <end position="513"/>
    </location>
</feature>
<keyword evidence="3 9" id="KW-0812">Transmembrane</keyword>
<evidence type="ECO:0000313" key="11">
    <source>
        <dbReference type="Proteomes" id="UP001634393"/>
    </source>
</evidence>
<keyword evidence="5 9" id="KW-1133">Transmembrane helix</keyword>
<evidence type="ECO:0000256" key="3">
    <source>
        <dbReference type="ARBA" id="ARBA00022692"/>
    </source>
</evidence>
<dbReference type="Gene3D" id="1.20.1280.290">
    <property type="match status" value="4"/>
</dbReference>
<evidence type="ECO:0000256" key="7">
    <source>
        <dbReference type="ARBA" id="ARBA00023228"/>
    </source>
</evidence>
<feature type="transmembrane region" description="Helical" evidence="9">
    <location>
        <begin position="125"/>
        <end position="143"/>
    </location>
</feature>
<feature type="transmembrane region" description="Helical" evidence="9">
    <location>
        <begin position="149"/>
        <end position="169"/>
    </location>
</feature>
<feature type="transmembrane region" description="Helical" evidence="9">
    <location>
        <begin position="450"/>
        <end position="474"/>
    </location>
</feature>
<comment type="caution">
    <text evidence="10">The sequence shown here is derived from an EMBL/GenBank/DDBJ whole genome shotgun (WGS) entry which is preliminary data.</text>
</comment>
<comment type="subcellular location">
    <subcellularLocation>
        <location evidence="1">Lysosome membrane</location>
        <topology evidence="1">Multi-pass membrane protein</topology>
    </subcellularLocation>
</comment>
<feature type="transmembrane region" description="Helical" evidence="9">
    <location>
        <begin position="181"/>
        <end position="203"/>
    </location>
</feature>
<dbReference type="EMBL" id="JBJXBP010000008">
    <property type="protein sequence ID" value="KAL3813852.1"/>
    <property type="molecule type" value="Genomic_DNA"/>
</dbReference>
<keyword evidence="6 9" id="KW-0472">Membrane</keyword>
<dbReference type="GO" id="GO:0005765">
    <property type="term" value="C:lysosomal membrane"/>
    <property type="evidence" value="ECO:0007669"/>
    <property type="project" value="UniProtKB-SubCell"/>
</dbReference>
<keyword evidence="11" id="KW-1185">Reference proteome</keyword>
<reference evidence="10 11" key="1">
    <citation type="submission" date="2024-12" db="EMBL/GenBank/DDBJ databases">
        <title>The unique morphological basis and parallel evolutionary history of personate flowers in Penstemon.</title>
        <authorList>
            <person name="Depatie T.H."/>
            <person name="Wessinger C.A."/>
        </authorList>
    </citation>
    <scope>NUCLEOTIDE SEQUENCE [LARGE SCALE GENOMIC DNA]</scope>
    <source>
        <strain evidence="10">WTNN_2</strain>
        <tissue evidence="10">Leaf</tissue>
    </source>
</reference>
<keyword evidence="4" id="KW-0677">Repeat</keyword>
<dbReference type="NCBIfam" id="TIGR00951">
    <property type="entry name" value="2A43"/>
    <property type="match status" value="2"/>
</dbReference>
<dbReference type="Pfam" id="PF04193">
    <property type="entry name" value="PQ-loop"/>
    <property type="match status" value="4"/>
</dbReference>
<evidence type="ECO:0000256" key="2">
    <source>
        <dbReference type="ARBA" id="ARBA00022448"/>
    </source>
</evidence>
<keyword evidence="2" id="KW-0813">Transport</keyword>
<feature type="transmembrane region" description="Helical" evidence="9">
    <location>
        <begin position="12"/>
        <end position="29"/>
    </location>
</feature>
<evidence type="ECO:0000256" key="1">
    <source>
        <dbReference type="ARBA" id="ARBA00004155"/>
    </source>
</evidence>
<keyword evidence="7" id="KW-0458">Lysosome</keyword>
<name>A0ABD3RLK6_9LAMI</name>
<dbReference type="InterPro" id="IPR006603">
    <property type="entry name" value="PQ-loop_rpt"/>
</dbReference>
<evidence type="ECO:0000313" key="10">
    <source>
        <dbReference type="EMBL" id="KAL3813852.1"/>
    </source>
</evidence>
<dbReference type="Proteomes" id="UP001634393">
    <property type="component" value="Unassembled WGS sequence"/>
</dbReference>
<evidence type="ECO:0000256" key="8">
    <source>
        <dbReference type="ARBA" id="ARBA00074957"/>
    </source>
</evidence>
<evidence type="ECO:0000256" key="5">
    <source>
        <dbReference type="ARBA" id="ARBA00022989"/>
    </source>
</evidence>
<sequence>MGDWNSVNLEVVYYVLGWIAFSSWAFCFYPQLILNFRRKSVLGLNFDFVVLNLTKHTSYLIYNASLYFNSTVQRQYRQKFGFDQMIPVAANDVAFSVHAVLLTSLTLFQIAIYDRGNQKISKISIAIVFAAWLLAAVCVLIAFPTRSWYWLVSCFSTLQVVMTTIKYIPQAAFNYQRKSSVGFSIGYVLLDFLGSTTNLFQMIVQSIDQRSCVNLYGNIGKTLLSVVCICFDILFMIQHFMLYPSRNGTISPNSNAESKDPLLQDASKQIMSSWNSVHLEVLYNVLGWVAFSSWSISFYPQVILNFQRKSVVGLNFDFALLNLTKHSSYLIYNASLFFSSTVQRQYRKKFGLNEMIPVAPNDVAFSIHAVLLTAYTLFQIAIYDRGNQKVSKISIGIVSVAWLSAAVCVFVAIPRHSWFWLVSCFNDIQVVMTIIKYIPQVILNFRRKSTIGFSIGNILLDFLGGLTNYCQMAVQSIDQDSWVNFNGNIGKTMISLVSIFFDILFMLQHYVLYRSKNKANIASNSNVVSKEPLLKPSDHPHSDSV</sequence>
<accession>A0ABD3RLK6</accession>
<feature type="transmembrane region" description="Helical" evidence="9">
    <location>
        <begin position="281"/>
        <end position="299"/>
    </location>
</feature>
<dbReference type="PANTHER" id="PTHR13131:SF5">
    <property type="entry name" value="CYSTINOSIN"/>
    <property type="match status" value="1"/>
</dbReference>
<protein>
    <recommendedName>
        <fullName evidence="8">Cystinosin homolog</fullName>
    </recommendedName>
</protein>
<dbReference type="GO" id="GO:0015811">
    <property type="term" value="P:L-cystine transport"/>
    <property type="evidence" value="ECO:0007669"/>
    <property type="project" value="UniProtKB-ARBA"/>
</dbReference>
<gene>
    <name evidence="10" type="ORF">ACJIZ3_015120</name>
</gene>
<feature type="transmembrane region" description="Helical" evidence="9">
    <location>
        <begin position="223"/>
        <end position="243"/>
    </location>
</feature>
<dbReference type="FunFam" id="1.20.1280.290:FF:000018">
    <property type="entry name" value="Cystinosin homolog"/>
    <property type="match status" value="2"/>
</dbReference>
<evidence type="ECO:0000256" key="4">
    <source>
        <dbReference type="ARBA" id="ARBA00022737"/>
    </source>
</evidence>
<dbReference type="AlphaFoldDB" id="A0ABD3RLK6"/>
<dbReference type="SMART" id="SM00679">
    <property type="entry name" value="CTNS"/>
    <property type="match status" value="4"/>
</dbReference>
<organism evidence="10 11">
    <name type="scientific">Penstemon smallii</name>
    <dbReference type="NCBI Taxonomy" id="265156"/>
    <lineage>
        <taxon>Eukaryota</taxon>
        <taxon>Viridiplantae</taxon>
        <taxon>Streptophyta</taxon>
        <taxon>Embryophyta</taxon>
        <taxon>Tracheophyta</taxon>
        <taxon>Spermatophyta</taxon>
        <taxon>Magnoliopsida</taxon>
        <taxon>eudicotyledons</taxon>
        <taxon>Gunneridae</taxon>
        <taxon>Pentapetalae</taxon>
        <taxon>asterids</taxon>
        <taxon>lamiids</taxon>
        <taxon>Lamiales</taxon>
        <taxon>Plantaginaceae</taxon>
        <taxon>Cheloneae</taxon>
        <taxon>Penstemon</taxon>
    </lineage>
</organism>
<dbReference type="PANTHER" id="PTHR13131">
    <property type="entry name" value="CYSTINOSIN"/>
    <property type="match status" value="1"/>
</dbReference>
<feature type="transmembrane region" description="Helical" evidence="9">
    <location>
        <begin position="395"/>
        <end position="413"/>
    </location>
</feature>
<evidence type="ECO:0000256" key="9">
    <source>
        <dbReference type="SAM" id="Phobius"/>
    </source>
</evidence>
<evidence type="ECO:0000256" key="6">
    <source>
        <dbReference type="ARBA" id="ARBA00023136"/>
    </source>
</evidence>
<dbReference type="GO" id="GO:0015179">
    <property type="term" value="F:L-amino acid transmembrane transporter activity"/>
    <property type="evidence" value="ECO:0007669"/>
    <property type="project" value="UniProtKB-ARBA"/>
</dbReference>
<dbReference type="InterPro" id="IPR005282">
    <property type="entry name" value="LC_transporter"/>
</dbReference>
<proteinExistence type="predicted"/>
<feature type="transmembrane region" description="Helical" evidence="9">
    <location>
        <begin position="93"/>
        <end position="113"/>
    </location>
</feature>